<dbReference type="AlphaFoldDB" id="A0A6J8D4E2"/>
<dbReference type="OrthoDB" id="9900437at2759"/>
<dbReference type="PANTHER" id="PTHR23098:SF16">
    <property type="entry name" value="REGULATORY PROTEIN ZESTE"/>
    <property type="match status" value="1"/>
</dbReference>
<dbReference type="GO" id="GO:0005634">
    <property type="term" value="C:nucleus"/>
    <property type="evidence" value="ECO:0007669"/>
    <property type="project" value="TreeGrafter"/>
</dbReference>
<name>A0A6J8D4E2_MYTCO</name>
<evidence type="ECO:0000313" key="2">
    <source>
        <dbReference type="EMBL" id="CAC5402132.1"/>
    </source>
</evidence>
<dbReference type="Proteomes" id="UP000507470">
    <property type="component" value="Unassembled WGS sequence"/>
</dbReference>
<gene>
    <name evidence="2" type="ORF">MCOR_36122</name>
</gene>
<dbReference type="Pfam" id="PF13873">
    <property type="entry name" value="Myb_DNA-bind_5"/>
    <property type="match status" value="1"/>
</dbReference>
<dbReference type="InterPro" id="IPR028002">
    <property type="entry name" value="Myb_DNA-bind_5"/>
</dbReference>
<organism evidence="2 3">
    <name type="scientific">Mytilus coruscus</name>
    <name type="common">Sea mussel</name>
    <dbReference type="NCBI Taxonomy" id="42192"/>
    <lineage>
        <taxon>Eukaryota</taxon>
        <taxon>Metazoa</taxon>
        <taxon>Spiralia</taxon>
        <taxon>Lophotrochozoa</taxon>
        <taxon>Mollusca</taxon>
        <taxon>Bivalvia</taxon>
        <taxon>Autobranchia</taxon>
        <taxon>Pteriomorphia</taxon>
        <taxon>Mytilida</taxon>
        <taxon>Mytiloidea</taxon>
        <taxon>Mytilidae</taxon>
        <taxon>Mytilinae</taxon>
        <taxon>Mytilus</taxon>
    </lineage>
</organism>
<sequence>MLFSKFSDVVTNTRKKEAWKKVENAINAVSFTIRTTEEIKKKWDDIKRGTKKKATSITNERKKTGGGVPSFIALSKMEEDVVAVVGEERVFGISTGCDTMKTPIKASCGETVVSASMPQFANTTGNITHVLDHTRQTPKRPTESENYLPVTQVLKQKKTDNESLILQRQLVEIEGQRLIIERERLAVEKRRLLIEEERLESVKRQETDNDAEQEPSSFEVFCGAFMSLDS</sequence>
<dbReference type="PANTHER" id="PTHR23098">
    <property type="entry name" value="AGAP001331-PA-RELATED"/>
    <property type="match status" value="1"/>
</dbReference>
<proteinExistence type="predicted"/>
<reference evidence="2 3" key="1">
    <citation type="submission" date="2020-06" db="EMBL/GenBank/DDBJ databases">
        <authorList>
            <person name="Li R."/>
            <person name="Bekaert M."/>
        </authorList>
    </citation>
    <scope>NUCLEOTIDE SEQUENCE [LARGE SCALE GENOMIC DNA]</scope>
    <source>
        <strain evidence="3">wild</strain>
    </source>
</reference>
<protein>
    <submittedName>
        <fullName evidence="2">NAIF1</fullName>
    </submittedName>
</protein>
<dbReference type="EMBL" id="CACVKT020006488">
    <property type="protein sequence ID" value="CAC5402132.1"/>
    <property type="molecule type" value="Genomic_DNA"/>
</dbReference>
<evidence type="ECO:0000313" key="3">
    <source>
        <dbReference type="Proteomes" id="UP000507470"/>
    </source>
</evidence>
<keyword evidence="3" id="KW-1185">Reference proteome</keyword>
<accession>A0A6J8D4E2</accession>
<feature type="domain" description="Myb/SANT-like DNA-binding" evidence="1">
    <location>
        <begin position="2"/>
        <end position="55"/>
    </location>
</feature>
<evidence type="ECO:0000259" key="1">
    <source>
        <dbReference type="Pfam" id="PF13873"/>
    </source>
</evidence>